<evidence type="ECO:0000313" key="1">
    <source>
        <dbReference type="EMBL" id="PIC34238.1"/>
    </source>
</evidence>
<comment type="caution">
    <text evidence="1">The sequence shown here is derived from an EMBL/GenBank/DDBJ whole genome shotgun (WGS) entry which is preliminary data.</text>
</comment>
<keyword evidence="2" id="KW-1185">Reference proteome</keyword>
<protein>
    <submittedName>
        <fullName evidence="1">Uncharacterized protein</fullName>
    </submittedName>
</protein>
<sequence>MYSMKTFYGPLAVIVQHAHQQQQMFILFIFCVKFEKSQTVCKHFAGDEVDDKLLCDFFQDRTVHRGAPIGKKF</sequence>
<evidence type="ECO:0000313" key="2">
    <source>
        <dbReference type="Proteomes" id="UP000230233"/>
    </source>
</evidence>
<accession>A0A2G5U3Z0</accession>
<dbReference type="AlphaFoldDB" id="A0A2G5U3Z0"/>
<reference evidence="2" key="1">
    <citation type="submission" date="2017-10" db="EMBL/GenBank/DDBJ databases">
        <title>Rapid genome shrinkage in a self-fertile nematode reveals novel sperm competition proteins.</title>
        <authorList>
            <person name="Yin D."/>
            <person name="Schwarz E.M."/>
            <person name="Thomas C.G."/>
            <person name="Felde R.L."/>
            <person name="Korf I.F."/>
            <person name="Cutter A.D."/>
            <person name="Schartner C.M."/>
            <person name="Ralston E.J."/>
            <person name="Meyer B.J."/>
            <person name="Haag E.S."/>
        </authorList>
    </citation>
    <scope>NUCLEOTIDE SEQUENCE [LARGE SCALE GENOMIC DNA]</scope>
    <source>
        <strain evidence="2">JU1422</strain>
    </source>
</reference>
<proteinExistence type="predicted"/>
<organism evidence="1 2">
    <name type="scientific">Caenorhabditis nigoni</name>
    <dbReference type="NCBI Taxonomy" id="1611254"/>
    <lineage>
        <taxon>Eukaryota</taxon>
        <taxon>Metazoa</taxon>
        <taxon>Ecdysozoa</taxon>
        <taxon>Nematoda</taxon>
        <taxon>Chromadorea</taxon>
        <taxon>Rhabditida</taxon>
        <taxon>Rhabditina</taxon>
        <taxon>Rhabditomorpha</taxon>
        <taxon>Rhabditoidea</taxon>
        <taxon>Rhabditidae</taxon>
        <taxon>Peloderinae</taxon>
        <taxon>Caenorhabditis</taxon>
    </lineage>
</organism>
<name>A0A2G5U3Z0_9PELO</name>
<dbReference type="EMBL" id="PDUG01000004">
    <property type="protein sequence ID" value="PIC34238.1"/>
    <property type="molecule type" value="Genomic_DNA"/>
</dbReference>
<gene>
    <name evidence="1" type="primary">Cnig_chr_IV.g13954</name>
    <name evidence="1" type="ORF">B9Z55_013954</name>
</gene>
<dbReference type="Proteomes" id="UP000230233">
    <property type="component" value="Chromosome IV"/>
</dbReference>